<gene>
    <name evidence="3" type="ORF">LHA35_06415</name>
</gene>
<feature type="transmembrane region" description="Helical" evidence="1">
    <location>
        <begin position="143"/>
        <end position="164"/>
    </location>
</feature>
<evidence type="ECO:0000259" key="2">
    <source>
        <dbReference type="SMART" id="SM00014"/>
    </source>
</evidence>
<evidence type="ECO:0000313" key="3">
    <source>
        <dbReference type="EMBL" id="MCB4821363.1"/>
    </source>
</evidence>
<feature type="domain" description="Phosphatidic acid phosphatase type 2/haloperoxidase" evidence="2">
    <location>
        <begin position="71"/>
        <end position="185"/>
    </location>
</feature>
<protein>
    <submittedName>
        <fullName evidence="3">Phosphatase PAP2 family protein</fullName>
    </submittedName>
</protein>
<organism evidence="3 4">
    <name type="scientific">Roseicella aerolata</name>
    <dbReference type="NCBI Taxonomy" id="2883479"/>
    <lineage>
        <taxon>Bacteria</taxon>
        <taxon>Pseudomonadati</taxon>
        <taxon>Pseudomonadota</taxon>
        <taxon>Alphaproteobacteria</taxon>
        <taxon>Acetobacterales</taxon>
        <taxon>Roseomonadaceae</taxon>
        <taxon>Roseicella</taxon>
    </lineage>
</organism>
<comment type="caution">
    <text evidence="3">The sequence shown here is derived from an EMBL/GenBank/DDBJ whole genome shotgun (WGS) entry which is preliminary data.</text>
</comment>
<feature type="transmembrane region" description="Helical" evidence="1">
    <location>
        <begin position="206"/>
        <end position="224"/>
    </location>
</feature>
<reference evidence="3" key="1">
    <citation type="submission" date="2021-10" db="EMBL/GenBank/DDBJ databases">
        <title>Roseicella aerolatum sp. nov., isolated from aerosols of e-waste dismantling site.</title>
        <authorList>
            <person name="Qin T."/>
        </authorList>
    </citation>
    <scope>NUCLEOTIDE SEQUENCE</scope>
    <source>
        <strain evidence="3">GB24</strain>
    </source>
</reference>
<dbReference type="Pfam" id="PF01569">
    <property type="entry name" value="PAP2"/>
    <property type="match status" value="1"/>
</dbReference>
<keyword evidence="1" id="KW-1133">Transmembrane helix</keyword>
<name>A0A9X1L9Q8_9PROT</name>
<dbReference type="EMBL" id="JAJAQI010000007">
    <property type="protein sequence ID" value="MCB4821363.1"/>
    <property type="molecule type" value="Genomic_DNA"/>
</dbReference>
<feature type="transmembrane region" description="Helical" evidence="1">
    <location>
        <begin position="170"/>
        <end position="194"/>
    </location>
</feature>
<evidence type="ECO:0000313" key="4">
    <source>
        <dbReference type="Proteomes" id="UP001139311"/>
    </source>
</evidence>
<dbReference type="RefSeq" id="WP_226605982.1">
    <property type="nucleotide sequence ID" value="NZ_JAJAQI010000007.1"/>
</dbReference>
<keyword evidence="4" id="KW-1185">Reference proteome</keyword>
<dbReference type="SMART" id="SM00014">
    <property type="entry name" value="acidPPc"/>
    <property type="match status" value="1"/>
</dbReference>
<accession>A0A9X1L9Q8</accession>
<feature type="transmembrane region" description="Helical" evidence="1">
    <location>
        <begin position="244"/>
        <end position="264"/>
    </location>
</feature>
<dbReference type="Proteomes" id="UP001139311">
    <property type="component" value="Unassembled WGS sequence"/>
</dbReference>
<dbReference type="AlphaFoldDB" id="A0A9X1L9Q8"/>
<feature type="transmembrane region" description="Helical" evidence="1">
    <location>
        <begin position="72"/>
        <end position="91"/>
    </location>
</feature>
<dbReference type="PANTHER" id="PTHR14969">
    <property type="entry name" value="SPHINGOSINE-1-PHOSPHATE PHOSPHOHYDROLASE"/>
    <property type="match status" value="1"/>
</dbReference>
<proteinExistence type="predicted"/>
<feature type="transmembrane region" description="Helical" evidence="1">
    <location>
        <begin position="32"/>
        <end position="52"/>
    </location>
</feature>
<keyword evidence="1" id="KW-0812">Transmembrane</keyword>
<evidence type="ECO:0000256" key="1">
    <source>
        <dbReference type="SAM" id="Phobius"/>
    </source>
</evidence>
<dbReference type="PANTHER" id="PTHR14969:SF13">
    <property type="entry name" value="AT30094P"/>
    <property type="match status" value="1"/>
</dbReference>
<dbReference type="InterPro" id="IPR000326">
    <property type="entry name" value="PAP2/HPO"/>
</dbReference>
<dbReference type="InterPro" id="IPR036938">
    <property type="entry name" value="PAP2/HPO_sf"/>
</dbReference>
<dbReference type="Gene3D" id="1.20.144.10">
    <property type="entry name" value="Phosphatidic acid phosphatase type 2/haloperoxidase"/>
    <property type="match status" value="1"/>
</dbReference>
<keyword evidence="1" id="KW-0472">Membrane</keyword>
<dbReference type="CDD" id="cd01610">
    <property type="entry name" value="PAP2_like"/>
    <property type="match status" value="1"/>
</dbReference>
<sequence length="279" mass="30334">MDPIDRLGFDAAVTLQGDGPGAQLFMRIADQFVGNHMVKMAPLVLLLLYVWLRSPGKTQQGGVLASAELVVRGTLAIGAALAFGRMLQLLLPMRQRPRFAFPEIPFPPTDYFANLDDWSSMPSDHAMLVAAIAAVIWARSRPLAMLAVAWGLLFVSFARVYVGLHYASDVLIGYVLGLALATALLRIPLPAIAWQWLEWLEARRPALVFLGLFILGWAIGENFTSIRGMLSILRQALMAGGTTAILVVAGSCLLLAMILAGGLFRRRGQAVRLQSPQAE</sequence>
<dbReference type="SUPFAM" id="SSF48317">
    <property type="entry name" value="Acid phosphatase/Vanadium-dependent haloperoxidase"/>
    <property type="match status" value="1"/>
</dbReference>